<evidence type="ECO:0000313" key="6">
    <source>
        <dbReference type="EMBL" id="QLG72995.1"/>
    </source>
</evidence>
<protein>
    <recommendedName>
        <fullName evidence="8">FAD/NAD(P)-binding domain-containing protein</fullName>
    </recommendedName>
</protein>
<dbReference type="Gene3D" id="3.50.50.60">
    <property type="entry name" value="FAD/NAD(P)-binding domain"/>
    <property type="match status" value="2"/>
</dbReference>
<dbReference type="EMBL" id="CP058608">
    <property type="protein sequence ID" value="QLG72995.1"/>
    <property type="molecule type" value="Genomic_DNA"/>
</dbReference>
<dbReference type="GO" id="GO:0050661">
    <property type="term" value="F:NADP binding"/>
    <property type="evidence" value="ECO:0007669"/>
    <property type="project" value="InterPro"/>
</dbReference>
<evidence type="ECO:0008006" key="8">
    <source>
        <dbReference type="Google" id="ProtNLM"/>
    </source>
</evidence>
<dbReference type="InterPro" id="IPR050346">
    <property type="entry name" value="FMO-like"/>
</dbReference>
<name>A0A7H9B2V2_ZYGMR</name>
<keyword evidence="7" id="KW-1185">Reference proteome</keyword>
<evidence type="ECO:0000256" key="1">
    <source>
        <dbReference type="ARBA" id="ARBA00009183"/>
    </source>
</evidence>
<accession>A0A7H9B2V2</accession>
<dbReference type="InterPro" id="IPR036188">
    <property type="entry name" value="FAD/NAD-bd_sf"/>
</dbReference>
<dbReference type="Pfam" id="PF00743">
    <property type="entry name" value="FMO-like"/>
    <property type="match status" value="2"/>
</dbReference>
<evidence type="ECO:0000256" key="3">
    <source>
        <dbReference type="ARBA" id="ARBA00022827"/>
    </source>
</evidence>
<dbReference type="AlphaFoldDB" id="A0A7H9B2V2"/>
<sequence>MPKRLAIVGAGPGGLATARVFLANFPGIKINLFESDYSVGGIWHYPEADNDHRVMYDHLETNITKYLMRFSGFPFPDDVPLYPWRQNVYDYLISYYEKFIKPSQNFNVHLNSRVVELTKGDNEWTLVSRNTETNEETTLKFDFIVLANGHFSVPNVPVDKVPGLSEWIDHGAAVHSKVFKNCKFARDKTVVVVGNGSSGQDIVNQLASVAKKVYRSVTDVKSDLIPDDFPTPDVVETVPKIESTDYARRTVKLQDGRILENVDNLIYATGFYYSAPFLQGSIKAQLDRQTDKEQSTRFYNLWKQIIFVKDPTLAFSLLPQSVVPFPLAESQAAIMVKVFSGQLKVPNQSDDELEPEFLATLPNYHNLADLKDLDYYDELQSILDQTGGEKDPFKPVKWTDKDKLNREKCVEDKKKRNIYLSKLSSDSRAQKIPYILKQFDL</sequence>
<dbReference type="GO" id="GO:0004499">
    <property type="term" value="F:N,N-dimethylaniline monooxygenase activity"/>
    <property type="evidence" value="ECO:0007669"/>
    <property type="project" value="InterPro"/>
</dbReference>
<dbReference type="Proteomes" id="UP000509704">
    <property type="component" value="Chromosome 5"/>
</dbReference>
<keyword evidence="2" id="KW-0285">Flavoprotein</keyword>
<evidence type="ECO:0000256" key="4">
    <source>
        <dbReference type="ARBA" id="ARBA00022857"/>
    </source>
</evidence>
<dbReference type="KEGG" id="zmk:HG535_0E00790"/>
<dbReference type="RefSeq" id="XP_037144722.1">
    <property type="nucleotide sequence ID" value="XM_037288827.1"/>
</dbReference>
<dbReference type="SUPFAM" id="SSF51905">
    <property type="entry name" value="FAD/NAD(P)-binding domain"/>
    <property type="match status" value="1"/>
</dbReference>
<evidence type="ECO:0000256" key="2">
    <source>
        <dbReference type="ARBA" id="ARBA00022630"/>
    </source>
</evidence>
<evidence type="ECO:0000256" key="5">
    <source>
        <dbReference type="ARBA" id="ARBA00023002"/>
    </source>
</evidence>
<dbReference type="OrthoDB" id="66881at2759"/>
<dbReference type="GO" id="GO:0050660">
    <property type="term" value="F:flavin adenine dinucleotide binding"/>
    <property type="evidence" value="ECO:0007669"/>
    <property type="project" value="InterPro"/>
</dbReference>
<keyword evidence="3" id="KW-0274">FAD</keyword>
<dbReference type="PRINTS" id="PR00370">
    <property type="entry name" value="FMOXYGENASE"/>
</dbReference>
<dbReference type="InterPro" id="IPR020946">
    <property type="entry name" value="Flavin_mOase-like"/>
</dbReference>
<keyword evidence="4" id="KW-0521">NADP</keyword>
<dbReference type="InterPro" id="IPR000960">
    <property type="entry name" value="Flavin_mOase"/>
</dbReference>
<dbReference type="GeneID" id="59236737"/>
<keyword evidence="5" id="KW-0560">Oxidoreductase</keyword>
<proteinExistence type="inferred from homology"/>
<evidence type="ECO:0000313" key="7">
    <source>
        <dbReference type="Proteomes" id="UP000509704"/>
    </source>
</evidence>
<organism evidence="6 7">
    <name type="scientific">Zygotorulaspora mrakii</name>
    <name type="common">Zygosaccharomyces mrakii</name>
    <dbReference type="NCBI Taxonomy" id="42260"/>
    <lineage>
        <taxon>Eukaryota</taxon>
        <taxon>Fungi</taxon>
        <taxon>Dikarya</taxon>
        <taxon>Ascomycota</taxon>
        <taxon>Saccharomycotina</taxon>
        <taxon>Saccharomycetes</taxon>
        <taxon>Saccharomycetales</taxon>
        <taxon>Saccharomycetaceae</taxon>
        <taxon>Zygotorulaspora</taxon>
    </lineage>
</organism>
<reference evidence="6 7" key="1">
    <citation type="submission" date="2020-07" db="EMBL/GenBank/DDBJ databases">
        <title>The yeast mating-type switching endonuclease HO is a domesticated member of an unorthodox homing genetic element family.</title>
        <authorList>
            <person name="Coughlan A.Y."/>
            <person name="Lombardi L."/>
            <person name="Braun-Galleani S."/>
            <person name="Martos A.R."/>
            <person name="Galeote V."/>
            <person name="Bigey F."/>
            <person name="Dequin S."/>
            <person name="Byrne K.P."/>
            <person name="Wolfe K.H."/>
        </authorList>
    </citation>
    <scope>NUCLEOTIDE SEQUENCE [LARGE SCALE GENOMIC DNA]</scope>
    <source>
        <strain evidence="6 7">NRRL Y-6702</strain>
    </source>
</reference>
<comment type="similarity">
    <text evidence="1">Belongs to the FMO family.</text>
</comment>
<dbReference type="PANTHER" id="PTHR23023">
    <property type="entry name" value="DIMETHYLANILINE MONOOXYGENASE"/>
    <property type="match status" value="1"/>
</dbReference>
<gene>
    <name evidence="6" type="ORF">HG535_0E00790</name>
</gene>